<organism evidence="1 2">
    <name type="scientific">Medicago truncatula</name>
    <name type="common">Barrel medic</name>
    <name type="synonym">Medicago tribuloides</name>
    <dbReference type="NCBI Taxonomy" id="3880"/>
    <lineage>
        <taxon>Eukaryota</taxon>
        <taxon>Viridiplantae</taxon>
        <taxon>Streptophyta</taxon>
        <taxon>Embryophyta</taxon>
        <taxon>Tracheophyta</taxon>
        <taxon>Spermatophyta</taxon>
        <taxon>Magnoliopsida</taxon>
        <taxon>eudicotyledons</taxon>
        <taxon>Gunneridae</taxon>
        <taxon>Pentapetalae</taxon>
        <taxon>rosids</taxon>
        <taxon>fabids</taxon>
        <taxon>Fabales</taxon>
        <taxon>Fabaceae</taxon>
        <taxon>Papilionoideae</taxon>
        <taxon>50 kb inversion clade</taxon>
        <taxon>NPAAA clade</taxon>
        <taxon>Hologalegina</taxon>
        <taxon>IRL clade</taxon>
        <taxon>Trifolieae</taxon>
        <taxon>Medicago</taxon>
    </lineage>
</organism>
<dbReference type="EMBL" id="PSQE01000007">
    <property type="protein sequence ID" value="RHN48093.1"/>
    <property type="molecule type" value="Genomic_DNA"/>
</dbReference>
<evidence type="ECO:0000313" key="2">
    <source>
        <dbReference type="Proteomes" id="UP000265566"/>
    </source>
</evidence>
<dbReference type="Proteomes" id="UP000265566">
    <property type="component" value="Chromosome 7"/>
</dbReference>
<protein>
    <submittedName>
        <fullName evidence="1">Uncharacterized protein</fullName>
    </submittedName>
</protein>
<sequence>MRKKRYRLLIVRIFIEIHNPNKSKFISKTNIQSIIAYSNSSNSLLRQNRRNTLPIFR</sequence>
<dbReference type="AlphaFoldDB" id="A0A396H5S5"/>
<evidence type="ECO:0000313" key="1">
    <source>
        <dbReference type="EMBL" id="RHN48093.1"/>
    </source>
</evidence>
<comment type="caution">
    <text evidence="1">The sequence shown here is derived from an EMBL/GenBank/DDBJ whole genome shotgun (WGS) entry which is preliminary data.</text>
</comment>
<name>A0A396H5S5_MEDTR</name>
<accession>A0A396H5S5</accession>
<dbReference type="Gramene" id="rna42768">
    <property type="protein sequence ID" value="RHN48093.1"/>
    <property type="gene ID" value="gene42768"/>
</dbReference>
<proteinExistence type="predicted"/>
<gene>
    <name evidence="1" type="ORF">MtrunA17_Chr7g0260031</name>
</gene>
<reference evidence="2" key="1">
    <citation type="journal article" date="2018" name="Nat. Plants">
        <title>Whole-genome landscape of Medicago truncatula symbiotic genes.</title>
        <authorList>
            <person name="Pecrix Y."/>
            <person name="Staton S.E."/>
            <person name="Sallet E."/>
            <person name="Lelandais-Briere C."/>
            <person name="Moreau S."/>
            <person name="Carrere S."/>
            <person name="Blein T."/>
            <person name="Jardinaud M.F."/>
            <person name="Latrasse D."/>
            <person name="Zouine M."/>
            <person name="Zahm M."/>
            <person name="Kreplak J."/>
            <person name="Mayjonade B."/>
            <person name="Satge C."/>
            <person name="Perez M."/>
            <person name="Cauet S."/>
            <person name="Marande W."/>
            <person name="Chantry-Darmon C."/>
            <person name="Lopez-Roques C."/>
            <person name="Bouchez O."/>
            <person name="Berard A."/>
            <person name="Debelle F."/>
            <person name="Munos S."/>
            <person name="Bendahmane A."/>
            <person name="Berges H."/>
            <person name="Niebel A."/>
            <person name="Buitink J."/>
            <person name="Frugier F."/>
            <person name="Benhamed M."/>
            <person name="Crespi M."/>
            <person name="Gouzy J."/>
            <person name="Gamas P."/>
        </authorList>
    </citation>
    <scope>NUCLEOTIDE SEQUENCE [LARGE SCALE GENOMIC DNA]</scope>
    <source>
        <strain evidence="2">cv. Jemalong A17</strain>
    </source>
</reference>